<sequence>FNDLGVGLLRLKMSSRGRCASCSEPIDAGGAICARGRNAKKRLPVISSTIQETSFIKTASNVPGVMFHWQLVSMKTALDDRLIEIVSGGNC</sequence>
<organism evidence="1 2">
    <name type="scientific">Parascaris univalens</name>
    <name type="common">Nematode worm</name>
    <dbReference type="NCBI Taxonomy" id="6257"/>
    <lineage>
        <taxon>Eukaryota</taxon>
        <taxon>Metazoa</taxon>
        <taxon>Ecdysozoa</taxon>
        <taxon>Nematoda</taxon>
        <taxon>Chromadorea</taxon>
        <taxon>Rhabditida</taxon>
        <taxon>Spirurina</taxon>
        <taxon>Ascaridomorpha</taxon>
        <taxon>Ascaridoidea</taxon>
        <taxon>Ascarididae</taxon>
        <taxon>Parascaris</taxon>
    </lineage>
</organism>
<keyword evidence="1" id="KW-1185">Reference proteome</keyword>
<proteinExistence type="predicted"/>
<reference evidence="2" key="1">
    <citation type="submission" date="2022-11" db="UniProtKB">
        <authorList>
            <consortium name="WormBaseParasite"/>
        </authorList>
    </citation>
    <scope>IDENTIFICATION</scope>
</reference>
<accession>A0A915C9W6</accession>
<dbReference type="Proteomes" id="UP000887569">
    <property type="component" value="Unplaced"/>
</dbReference>
<protein>
    <submittedName>
        <fullName evidence="2">LIM zinc-binding domain-containing protein</fullName>
    </submittedName>
</protein>
<name>A0A915C9W6_PARUN</name>
<dbReference type="WBParaSite" id="PgR106_g031_t02">
    <property type="protein sequence ID" value="PgR106_g031_t02"/>
    <property type="gene ID" value="PgR106_g031"/>
</dbReference>
<dbReference type="AlphaFoldDB" id="A0A915C9W6"/>
<evidence type="ECO:0000313" key="1">
    <source>
        <dbReference type="Proteomes" id="UP000887569"/>
    </source>
</evidence>
<evidence type="ECO:0000313" key="2">
    <source>
        <dbReference type="WBParaSite" id="PgR106_g031_t02"/>
    </source>
</evidence>